<feature type="transmembrane region" description="Helical" evidence="1">
    <location>
        <begin position="68"/>
        <end position="86"/>
    </location>
</feature>
<evidence type="ECO:0000313" key="2">
    <source>
        <dbReference type="EMBL" id="MDP9829310.1"/>
    </source>
</evidence>
<dbReference type="EMBL" id="JAUSQZ010000001">
    <property type="protein sequence ID" value="MDP9829310.1"/>
    <property type="molecule type" value="Genomic_DNA"/>
</dbReference>
<organism evidence="2 3">
    <name type="scientific">Kineosporia succinea</name>
    <dbReference type="NCBI Taxonomy" id="84632"/>
    <lineage>
        <taxon>Bacteria</taxon>
        <taxon>Bacillati</taxon>
        <taxon>Actinomycetota</taxon>
        <taxon>Actinomycetes</taxon>
        <taxon>Kineosporiales</taxon>
        <taxon>Kineosporiaceae</taxon>
        <taxon>Kineosporia</taxon>
    </lineage>
</organism>
<dbReference type="RefSeq" id="WP_307247380.1">
    <property type="nucleotide sequence ID" value="NZ_JAUSQZ010000001.1"/>
</dbReference>
<evidence type="ECO:0000313" key="3">
    <source>
        <dbReference type="Proteomes" id="UP001235712"/>
    </source>
</evidence>
<name>A0ABT9PBB4_9ACTN</name>
<comment type="caution">
    <text evidence="2">The sequence shown here is derived from an EMBL/GenBank/DDBJ whole genome shotgun (WGS) entry which is preliminary data.</text>
</comment>
<keyword evidence="1" id="KW-0812">Transmembrane</keyword>
<keyword evidence="3" id="KW-1185">Reference proteome</keyword>
<evidence type="ECO:0000256" key="1">
    <source>
        <dbReference type="SAM" id="Phobius"/>
    </source>
</evidence>
<protein>
    <submittedName>
        <fullName evidence="2">Uncharacterized protein</fullName>
    </submittedName>
</protein>
<keyword evidence="1" id="KW-0472">Membrane</keyword>
<reference evidence="2 3" key="1">
    <citation type="submission" date="2023-07" db="EMBL/GenBank/DDBJ databases">
        <title>Sequencing the genomes of 1000 actinobacteria strains.</title>
        <authorList>
            <person name="Klenk H.-P."/>
        </authorList>
    </citation>
    <scope>NUCLEOTIDE SEQUENCE [LARGE SCALE GENOMIC DNA]</scope>
    <source>
        <strain evidence="2 3">DSM 44388</strain>
    </source>
</reference>
<keyword evidence="1" id="KW-1133">Transmembrane helix</keyword>
<sequence>MTSILFGRRGAVTAIRAAGILAIIVVGQLLSAHPASACDVGIGYKPTISFSLADGLGSPGVCSTGTSLTGVAILAVLAVALAAAVLKKLVDRGARTELAADEYLDSVGIPPTGKP</sequence>
<dbReference type="Proteomes" id="UP001235712">
    <property type="component" value="Unassembled WGS sequence"/>
</dbReference>
<proteinExistence type="predicted"/>
<accession>A0ABT9PBB4</accession>
<gene>
    <name evidence="2" type="ORF">J2S57_005059</name>
</gene>